<name>A0A1F8EZN3_9BACT</name>
<dbReference type="GO" id="GO:0042781">
    <property type="term" value="F:3'-tRNA processing endoribonuclease activity"/>
    <property type="evidence" value="ECO:0007669"/>
    <property type="project" value="TreeGrafter"/>
</dbReference>
<dbReference type="EC" id="3.1.26.5" evidence="6 7"/>
<dbReference type="NCBIfam" id="TIGR00188">
    <property type="entry name" value="rnpA"/>
    <property type="match status" value="1"/>
</dbReference>
<comment type="subunit">
    <text evidence="6">Consists of a catalytic RNA component (M1 or rnpB) and a protein subunit.</text>
</comment>
<dbReference type="GO" id="GO:0000049">
    <property type="term" value="F:tRNA binding"/>
    <property type="evidence" value="ECO:0007669"/>
    <property type="project" value="UniProtKB-UniRule"/>
</dbReference>
<gene>
    <name evidence="6" type="primary">rnpA</name>
    <name evidence="8" type="ORF">A3B86_04510</name>
</gene>
<keyword evidence="5 6" id="KW-0694">RNA-binding</keyword>
<dbReference type="InterPro" id="IPR014721">
    <property type="entry name" value="Ribsml_uS5_D2-typ_fold_subgr"/>
</dbReference>
<comment type="catalytic activity">
    <reaction evidence="6">
        <text>Endonucleolytic cleavage of RNA, removing 5'-extranucleotides from tRNA precursor.</text>
        <dbReference type="EC" id="3.1.26.5"/>
    </reaction>
</comment>
<organism evidence="8 9">
    <name type="scientific">Candidatus Yanofskybacteria bacterium RIFCSPHIGHO2_02_FULL_38_22b</name>
    <dbReference type="NCBI Taxonomy" id="1802673"/>
    <lineage>
        <taxon>Bacteria</taxon>
        <taxon>Candidatus Yanofskyibacteriota</taxon>
    </lineage>
</organism>
<comment type="function">
    <text evidence="6">RNaseP catalyzes the removal of the 5'-leader sequence from pre-tRNA to produce the mature 5'-terminus. It can also cleave other RNA substrates such as 4.5S RNA. The protein component plays an auxiliary but essential role in vivo by binding to the 5'-leader sequence and broadening the substrate specificity of the ribozyme.</text>
</comment>
<evidence type="ECO:0000313" key="8">
    <source>
        <dbReference type="EMBL" id="OGN06342.1"/>
    </source>
</evidence>
<evidence type="ECO:0000256" key="3">
    <source>
        <dbReference type="ARBA" id="ARBA00022759"/>
    </source>
</evidence>
<dbReference type="InterPro" id="IPR020568">
    <property type="entry name" value="Ribosomal_Su5_D2-typ_SF"/>
</dbReference>
<dbReference type="AlphaFoldDB" id="A0A1F8EZN3"/>
<accession>A0A1F8EZN3</accession>
<reference evidence="8 9" key="1">
    <citation type="journal article" date="2016" name="Nat. Commun.">
        <title>Thousands of microbial genomes shed light on interconnected biogeochemical processes in an aquifer system.</title>
        <authorList>
            <person name="Anantharaman K."/>
            <person name="Brown C.T."/>
            <person name="Hug L.A."/>
            <person name="Sharon I."/>
            <person name="Castelle C.J."/>
            <person name="Probst A.J."/>
            <person name="Thomas B.C."/>
            <person name="Singh A."/>
            <person name="Wilkins M.J."/>
            <person name="Karaoz U."/>
            <person name="Brodie E.L."/>
            <person name="Williams K.H."/>
            <person name="Hubbard S.S."/>
            <person name="Banfield J.F."/>
        </authorList>
    </citation>
    <scope>NUCLEOTIDE SEQUENCE [LARGE SCALE GENOMIC DNA]</scope>
</reference>
<dbReference type="SUPFAM" id="SSF54211">
    <property type="entry name" value="Ribosomal protein S5 domain 2-like"/>
    <property type="match status" value="1"/>
</dbReference>
<keyword evidence="4 6" id="KW-0378">Hydrolase</keyword>
<evidence type="ECO:0000256" key="6">
    <source>
        <dbReference type="HAMAP-Rule" id="MF_00227"/>
    </source>
</evidence>
<protein>
    <recommendedName>
        <fullName evidence="6 7">Ribonuclease P protein component</fullName>
        <shortName evidence="6">RNase P protein</shortName>
        <shortName evidence="6">RNaseP protein</shortName>
        <ecNumber evidence="6 7">3.1.26.5</ecNumber>
    </recommendedName>
    <alternativeName>
        <fullName evidence="6">Protein C5</fullName>
    </alternativeName>
</protein>
<dbReference type="PANTHER" id="PTHR33992">
    <property type="entry name" value="RIBONUCLEASE P PROTEIN COMPONENT"/>
    <property type="match status" value="1"/>
</dbReference>
<keyword evidence="2 6" id="KW-0540">Nuclease</keyword>
<dbReference type="InterPro" id="IPR000100">
    <property type="entry name" value="RNase_P"/>
</dbReference>
<dbReference type="GO" id="GO:0030677">
    <property type="term" value="C:ribonuclease P complex"/>
    <property type="evidence" value="ECO:0007669"/>
    <property type="project" value="TreeGrafter"/>
</dbReference>
<evidence type="ECO:0000256" key="2">
    <source>
        <dbReference type="ARBA" id="ARBA00022722"/>
    </source>
</evidence>
<comment type="similarity">
    <text evidence="6">Belongs to the RnpA family.</text>
</comment>
<dbReference type="EMBL" id="MGJN01000020">
    <property type="protein sequence ID" value="OGN06342.1"/>
    <property type="molecule type" value="Genomic_DNA"/>
</dbReference>
<keyword evidence="1 6" id="KW-0819">tRNA processing</keyword>
<dbReference type="HAMAP" id="MF_00227">
    <property type="entry name" value="RNase_P"/>
    <property type="match status" value="1"/>
</dbReference>
<evidence type="ECO:0000256" key="4">
    <source>
        <dbReference type="ARBA" id="ARBA00022801"/>
    </source>
</evidence>
<evidence type="ECO:0000256" key="5">
    <source>
        <dbReference type="ARBA" id="ARBA00022884"/>
    </source>
</evidence>
<dbReference type="Gene3D" id="3.30.230.10">
    <property type="match status" value="1"/>
</dbReference>
<evidence type="ECO:0000256" key="7">
    <source>
        <dbReference type="NCBIfam" id="TIGR00188"/>
    </source>
</evidence>
<keyword evidence="3 6" id="KW-0255">Endonuclease</keyword>
<sequence>MPLPRKNRLTDKKDFDMVFKEGNAVKGNFLFIKYKKNTLTNSRVAFIVPIKVAGNAANRNRIKRIFSEQIRKKITDFKSKYDIVITLKRKEKEDSLKHELMDLLNRTRILNEKNSN</sequence>
<proteinExistence type="inferred from homology"/>
<dbReference type="PANTHER" id="PTHR33992:SF1">
    <property type="entry name" value="RIBONUCLEASE P PROTEIN COMPONENT"/>
    <property type="match status" value="1"/>
</dbReference>
<comment type="caution">
    <text evidence="8">The sequence shown here is derived from an EMBL/GenBank/DDBJ whole genome shotgun (WGS) entry which is preliminary data.</text>
</comment>
<dbReference type="Proteomes" id="UP000176834">
    <property type="component" value="Unassembled WGS sequence"/>
</dbReference>
<dbReference type="GO" id="GO:0004526">
    <property type="term" value="F:ribonuclease P activity"/>
    <property type="evidence" value="ECO:0007669"/>
    <property type="project" value="UniProtKB-UniRule"/>
</dbReference>
<evidence type="ECO:0000256" key="1">
    <source>
        <dbReference type="ARBA" id="ARBA00022694"/>
    </source>
</evidence>
<dbReference type="GO" id="GO:0001682">
    <property type="term" value="P:tRNA 5'-leader removal"/>
    <property type="evidence" value="ECO:0007669"/>
    <property type="project" value="UniProtKB-UniRule"/>
</dbReference>
<evidence type="ECO:0000313" key="9">
    <source>
        <dbReference type="Proteomes" id="UP000176834"/>
    </source>
</evidence>
<dbReference type="Pfam" id="PF00825">
    <property type="entry name" value="Ribonuclease_P"/>
    <property type="match status" value="1"/>
</dbReference>